<evidence type="ECO:0000313" key="2">
    <source>
        <dbReference type="EMBL" id="TDO02948.1"/>
    </source>
</evidence>
<organism evidence="2 3">
    <name type="scientific">Halomonas ventosae</name>
    <dbReference type="NCBI Taxonomy" id="229007"/>
    <lineage>
        <taxon>Bacteria</taxon>
        <taxon>Pseudomonadati</taxon>
        <taxon>Pseudomonadota</taxon>
        <taxon>Gammaproteobacteria</taxon>
        <taxon>Oceanospirillales</taxon>
        <taxon>Halomonadaceae</taxon>
        <taxon>Halomonas</taxon>
    </lineage>
</organism>
<gene>
    <name evidence="2" type="ORF">DFO68_1185</name>
</gene>
<dbReference type="PANTHER" id="PTHR10094">
    <property type="entry name" value="STEROL CARRIER PROTEIN 2 SCP-2 FAMILY PROTEIN"/>
    <property type="match status" value="1"/>
</dbReference>
<dbReference type="GO" id="GO:0005829">
    <property type="term" value="C:cytosol"/>
    <property type="evidence" value="ECO:0007669"/>
    <property type="project" value="TreeGrafter"/>
</dbReference>
<protein>
    <submittedName>
        <fullName evidence="2">SCP-2 sterol transfer family protein</fullName>
    </submittedName>
</protein>
<dbReference type="EMBL" id="SNWH01000018">
    <property type="protein sequence ID" value="TDO02948.1"/>
    <property type="molecule type" value="Genomic_DNA"/>
</dbReference>
<dbReference type="OrthoDB" id="9809312at2"/>
<evidence type="ECO:0000313" key="3">
    <source>
        <dbReference type="Proteomes" id="UP000295150"/>
    </source>
</evidence>
<dbReference type="RefSeq" id="WP_133483905.1">
    <property type="nucleotide sequence ID" value="NZ_SNWH01000018.1"/>
</dbReference>
<proteinExistence type="predicted"/>
<sequence length="108" mass="12128">MSDALIDKLRRRFDPLAASGMYEVFQFHFTDADDHYLVVDDGRLEIHEGEHDKPSVSLNMSSATLKGVLSGEINGMNAFMTGRLKATGNVMLATRLTRLFADYKDSER</sequence>
<comment type="caution">
    <text evidence="2">The sequence shown here is derived from an EMBL/GenBank/DDBJ whole genome shotgun (WGS) entry which is preliminary data.</text>
</comment>
<evidence type="ECO:0000259" key="1">
    <source>
        <dbReference type="Pfam" id="PF02036"/>
    </source>
</evidence>
<name>A0A4R6H5B1_9GAMM</name>
<dbReference type="InterPro" id="IPR003033">
    <property type="entry name" value="SCP2_sterol-bd_dom"/>
</dbReference>
<dbReference type="Gene3D" id="3.30.1050.10">
    <property type="entry name" value="SCP2 sterol-binding domain"/>
    <property type="match status" value="1"/>
</dbReference>
<accession>A0A4R6H5B1</accession>
<dbReference type="PANTHER" id="PTHR10094:SF25">
    <property type="entry name" value="SCP2 STEROL-BINDING DOMAIN-CONTAINING PROTEIN 1"/>
    <property type="match status" value="1"/>
</dbReference>
<dbReference type="AlphaFoldDB" id="A0A4R6H5B1"/>
<reference evidence="2 3" key="1">
    <citation type="submission" date="2019-03" db="EMBL/GenBank/DDBJ databases">
        <title>Freshwater and sediment microbial communities from various areas in North America, analyzing microbe dynamics in response to fracking.</title>
        <authorList>
            <person name="Lamendella R."/>
        </authorList>
    </citation>
    <scope>NUCLEOTIDE SEQUENCE [LARGE SCALE GENOMIC DNA]</scope>
    <source>
        <strain evidence="2 3">1_TX</strain>
    </source>
</reference>
<keyword evidence="3" id="KW-1185">Reference proteome</keyword>
<dbReference type="Pfam" id="PF02036">
    <property type="entry name" value="SCP2"/>
    <property type="match status" value="1"/>
</dbReference>
<feature type="domain" description="SCP2" evidence="1">
    <location>
        <begin position="22"/>
        <end position="100"/>
    </location>
</feature>
<dbReference type="InterPro" id="IPR036527">
    <property type="entry name" value="SCP2_sterol-bd_dom_sf"/>
</dbReference>
<dbReference type="Proteomes" id="UP000295150">
    <property type="component" value="Unassembled WGS sequence"/>
</dbReference>
<dbReference type="SUPFAM" id="SSF55718">
    <property type="entry name" value="SCP-like"/>
    <property type="match status" value="1"/>
</dbReference>